<name>A0ABZ1BTU4_9FIRM</name>
<dbReference type="Proteomes" id="UP001332192">
    <property type="component" value="Chromosome"/>
</dbReference>
<accession>A0ABZ1BTU4</accession>
<dbReference type="Gene3D" id="2.40.160.60">
    <property type="entry name" value="Outer membrane protein transport protein (OMPP1/FadL/TodX)"/>
    <property type="match status" value="1"/>
</dbReference>
<proteinExistence type="predicted"/>
<gene>
    <name evidence="2" type="ORF">U7230_09090</name>
</gene>
<feature type="region of interest" description="Disordered" evidence="1">
    <location>
        <begin position="1"/>
        <end position="25"/>
    </location>
</feature>
<protein>
    <recommendedName>
        <fullName evidence="4">PorV/PorQ family protein</fullName>
    </recommendedName>
</protein>
<evidence type="ECO:0008006" key="4">
    <source>
        <dbReference type="Google" id="ProtNLM"/>
    </source>
</evidence>
<evidence type="ECO:0000256" key="1">
    <source>
        <dbReference type="SAM" id="MobiDB-lite"/>
    </source>
</evidence>
<evidence type="ECO:0000313" key="2">
    <source>
        <dbReference type="EMBL" id="WRP16257.1"/>
    </source>
</evidence>
<keyword evidence="3" id="KW-1185">Reference proteome</keyword>
<organism evidence="2 3">
    <name type="scientific">Carboxydichorda subterranea</name>
    <dbReference type="NCBI Taxonomy" id="3109565"/>
    <lineage>
        <taxon>Bacteria</taxon>
        <taxon>Bacillati</taxon>
        <taxon>Bacillota</taxon>
        <taxon>Limnochordia</taxon>
        <taxon>Limnochordales</taxon>
        <taxon>Geochordaceae</taxon>
        <taxon>Carboxydichorda</taxon>
    </lineage>
</organism>
<dbReference type="EMBL" id="CP141615">
    <property type="protein sequence ID" value="WRP16257.1"/>
    <property type="molecule type" value="Genomic_DNA"/>
</dbReference>
<sequence>MRTHDSRQRKGYPAGGPPVAPPATRHAPPVLTAAVLLALAAAMTWPAAARAADYAQTMAAGGIGYSARLLGMAGVSVGLVDETATLFTNPAALALVRRPHVTTLYTRPFGEADHVAVSGGIPGFAAGGSLTTSAVDRTDEYGLPAGGAAGYQELTVALGGAAAVARAAGATLYAGGAARYYRQAVADVQGQAFTADVGLLVEAGAAQVGISRRNLRAGAIGVVRYQDGVEDPLDPATTIGAAVRLGPVLVAGDHGLEDATTRVGAEAWVGQLAVRGGVAFAPGGERQVSLGAGVALGAVKVDYAYLMHPALPDSHRLSLSVDL</sequence>
<dbReference type="RefSeq" id="WP_324715529.1">
    <property type="nucleotide sequence ID" value="NZ_CP141615.1"/>
</dbReference>
<reference evidence="2 3" key="1">
    <citation type="journal article" date="2024" name="Front. Microbiol.">
        <title>Novel thermophilic genera Geochorda gen. nov. and Carboxydochorda gen. nov. from the deep terrestrial subsurface reveal the ecophysiological diversity in the class Limnochordia.</title>
        <authorList>
            <person name="Karnachuk O.V."/>
            <person name="Lukina A.P."/>
            <person name="Avakyan M.R."/>
            <person name="Kadnikov V.V."/>
            <person name="Begmatov S."/>
            <person name="Beletsky A.V."/>
            <person name="Vlasova K.G."/>
            <person name="Novikov A.A."/>
            <person name="Shcherbakova V.A."/>
            <person name="Mardanov A.V."/>
            <person name="Ravin N.V."/>
        </authorList>
    </citation>
    <scope>NUCLEOTIDE SEQUENCE [LARGE SCALE GENOMIC DNA]</scope>
    <source>
        <strain evidence="2 3">L945</strain>
    </source>
</reference>
<evidence type="ECO:0000313" key="3">
    <source>
        <dbReference type="Proteomes" id="UP001332192"/>
    </source>
</evidence>